<reference evidence="1 2" key="1">
    <citation type="submission" date="2024-02" db="EMBL/GenBank/DDBJ databases">
        <authorList>
            <person name="Vignale AGUSTIN F."/>
            <person name="Sosa J E."/>
            <person name="Modenutti C."/>
        </authorList>
    </citation>
    <scope>NUCLEOTIDE SEQUENCE [LARGE SCALE GENOMIC DNA]</scope>
</reference>
<gene>
    <name evidence="1" type="ORF">ILEXP_LOCUS56718</name>
</gene>
<dbReference type="EMBL" id="CAUOFW020009502">
    <property type="protein sequence ID" value="CAK9186238.1"/>
    <property type="molecule type" value="Genomic_DNA"/>
</dbReference>
<sequence>MCQTELGGDLEARSSETILQVLKETSRNGKEPHAAFGLSIYAPMSLIVHNGTPVLKETSRNGKEPHAAFGLSIYAPMSLIVHNGTPVDLHQLSTAVTTTI</sequence>
<organism evidence="1 2">
    <name type="scientific">Ilex paraguariensis</name>
    <name type="common">yerba mate</name>
    <dbReference type="NCBI Taxonomy" id="185542"/>
    <lineage>
        <taxon>Eukaryota</taxon>
        <taxon>Viridiplantae</taxon>
        <taxon>Streptophyta</taxon>
        <taxon>Embryophyta</taxon>
        <taxon>Tracheophyta</taxon>
        <taxon>Spermatophyta</taxon>
        <taxon>Magnoliopsida</taxon>
        <taxon>eudicotyledons</taxon>
        <taxon>Gunneridae</taxon>
        <taxon>Pentapetalae</taxon>
        <taxon>asterids</taxon>
        <taxon>campanulids</taxon>
        <taxon>Aquifoliales</taxon>
        <taxon>Aquifoliaceae</taxon>
        <taxon>Ilex</taxon>
    </lineage>
</organism>
<accession>A0ABC8UYR6</accession>
<name>A0ABC8UYR6_9AQUA</name>
<proteinExistence type="predicted"/>
<protein>
    <submittedName>
        <fullName evidence="1">Uncharacterized protein</fullName>
    </submittedName>
</protein>
<dbReference type="AlphaFoldDB" id="A0ABC8UYR6"/>
<evidence type="ECO:0000313" key="2">
    <source>
        <dbReference type="Proteomes" id="UP001642360"/>
    </source>
</evidence>
<evidence type="ECO:0000313" key="1">
    <source>
        <dbReference type="EMBL" id="CAK9186238.1"/>
    </source>
</evidence>
<comment type="caution">
    <text evidence="1">The sequence shown here is derived from an EMBL/GenBank/DDBJ whole genome shotgun (WGS) entry which is preliminary data.</text>
</comment>
<keyword evidence="2" id="KW-1185">Reference proteome</keyword>
<dbReference type="Proteomes" id="UP001642360">
    <property type="component" value="Unassembled WGS sequence"/>
</dbReference>